<feature type="transmembrane region" description="Helical" evidence="4">
    <location>
        <begin position="52"/>
        <end position="71"/>
    </location>
</feature>
<evidence type="ECO:0000313" key="6">
    <source>
        <dbReference type="EMBL" id="MBB6396263.1"/>
    </source>
</evidence>
<feature type="transmembrane region" description="Helical" evidence="4">
    <location>
        <begin position="109"/>
        <end position="126"/>
    </location>
</feature>
<dbReference type="AlphaFoldDB" id="A0A7X0FYS6"/>
<feature type="binding site" evidence="3">
    <location>
        <begin position="265"/>
        <end position="272"/>
    </location>
    <ligand>
        <name>ATP</name>
        <dbReference type="ChEBI" id="CHEBI:30616"/>
    </ligand>
</feature>
<dbReference type="SUPFAM" id="SSF52540">
    <property type="entry name" value="P-loop containing nucleoside triphosphate hydrolases"/>
    <property type="match status" value="1"/>
</dbReference>
<keyword evidence="1 3" id="KW-0547">Nucleotide-binding</keyword>
<dbReference type="InterPro" id="IPR002543">
    <property type="entry name" value="FtsK_dom"/>
</dbReference>
<keyword evidence="4" id="KW-0472">Membrane</keyword>
<proteinExistence type="predicted"/>
<dbReference type="RefSeq" id="WP_230299227.1">
    <property type="nucleotide sequence ID" value="NZ_JACHMQ010000001.1"/>
</dbReference>
<dbReference type="GO" id="GO:0003677">
    <property type="term" value="F:DNA binding"/>
    <property type="evidence" value="ECO:0007669"/>
    <property type="project" value="InterPro"/>
</dbReference>
<accession>A0A7X0FYS6</accession>
<keyword evidence="7" id="KW-1185">Reference proteome</keyword>
<protein>
    <submittedName>
        <fullName evidence="6">S-DNA-T family DNA segregation ATPase FtsK/SpoIIIE</fullName>
    </submittedName>
</protein>
<evidence type="ECO:0000259" key="5">
    <source>
        <dbReference type="PROSITE" id="PS50901"/>
    </source>
</evidence>
<evidence type="ECO:0000256" key="2">
    <source>
        <dbReference type="ARBA" id="ARBA00022840"/>
    </source>
</evidence>
<keyword evidence="4" id="KW-1133">Transmembrane helix</keyword>
<feature type="transmembrane region" description="Helical" evidence="4">
    <location>
        <begin position="29"/>
        <end position="46"/>
    </location>
</feature>
<dbReference type="Proteomes" id="UP000546324">
    <property type="component" value="Unassembled WGS sequence"/>
</dbReference>
<sequence>MVIIDRDDQFPDVAAVLLARALWRYRSELGPVYLVAALAVGGAVLHLAHPEWWPWLCALAGLAAWGLAVFGERLGLSPRIERLYAAGVVMGAGGWLSAATALGPTVPPLPVMLVGGAIALAAPWWAHRRRRARVRVDRQIAAWPEIARDVGLAGSRAQSAVVDVWGWRARFALARGQTIQDVIAKVPAIESALGTFRGAVRVAPTRDGKANRFELRVLDRDPHADAIPWPGPSVSSITEPIDLGPFEDATGARVLLLRRHGLFGGVAGSGKSGGINVLMGNLSACRDVVIWAVDLKRGMELQPWASCIDRLATTPEQARAMLRDAVTVLEARAEWLTANGSRVWDPTPEHPALVIIVDEYAELADDAPDAASDTDSIARRGRAVAVTLIAATQRPTQKAMGKGAVRSQMDVRVSFRVRERKDADLILGQGMLSAGWHAHTLNAPGKFLLSAPEHDTPRRGRAYLLTDATVAETAERHASIRPTLDEVSLRALDEALMAPVSEPSALIAPSREDRAESALREALDGAPEEGLPIAHLLMLTQLSRPTLYRRLAELVKAGHAVQVGRGRYKAPDHTR</sequence>
<evidence type="ECO:0000313" key="7">
    <source>
        <dbReference type="Proteomes" id="UP000546324"/>
    </source>
</evidence>
<evidence type="ECO:0000256" key="1">
    <source>
        <dbReference type="ARBA" id="ARBA00022741"/>
    </source>
</evidence>
<dbReference type="PANTHER" id="PTHR22683:SF41">
    <property type="entry name" value="DNA TRANSLOCASE FTSK"/>
    <property type="match status" value="1"/>
</dbReference>
<dbReference type="InterPro" id="IPR050206">
    <property type="entry name" value="FtsK/SpoIIIE/SftA"/>
</dbReference>
<keyword evidence="4" id="KW-0812">Transmembrane</keyword>
<dbReference type="EMBL" id="JACHMQ010000001">
    <property type="protein sequence ID" value="MBB6396263.1"/>
    <property type="molecule type" value="Genomic_DNA"/>
</dbReference>
<dbReference type="PROSITE" id="PS50901">
    <property type="entry name" value="FTSK"/>
    <property type="match status" value="1"/>
</dbReference>
<evidence type="ECO:0000256" key="3">
    <source>
        <dbReference type="PROSITE-ProRule" id="PRU00289"/>
    </source>
</evidence>
<comment type="caution">
    <text evidence="6">The sequence shown here is derived from an EMBL/GenBank/DDBJ whole genome shotgun (WGS) entry which is preliminary data.</text>
</comment>
<reference evidence="6 7" key="1">
    <citation type="submission" date="2020-08" db="EMBL/GenBank/DDBJ databases">
        <title>Sequencing the genomes of 1000 actinobacteria strains.</title>
        <authorList>
            <person name="Klenk H.-P."/>
        </authorList>
    </citation>
    <scope>NUCLEOTIDE SEQUENCE [LARGE SCALE GENOMIC DNA]</scope>
    <source>
        <strain evidence="6 7">DSM 43675</strain>
    </source>
</reference>
<evidence type="ECO:0000256" key="4">
    <source>
        <dbReference type="SAM" id="Phobius"/>
    </source>
</evidence>
<gene>
    <name evidence="6" type="ORF">BKA00_003177</name>
</gene>
<dbReference type="InterPro" id="IPR027417">
    <property type="entry name" value="P-loop_NTPase"/>
</dbReference>
<keyword evidence="2 3" id="KW-0067">ATP-binding</keyword>
<dbReference type="Gene3D" id="3.40.50.300">
    <property type="entry name" value="P-loop containing nucleotide triphosphate hydrolases"/>
    <property type="match status" value="1"/>
</dbReference>
<feature type="transmembrane region" description="Helical" evidence="4">
    <location>
        <begin position="83"/>
        <end position="103"/>
    </location>
</feature>
<feature type="domain" description="FtsK" evidence="5">
    <location>
        <begin position="238"/>
        <end position="424"/>
    </location>
</feature>
<dbReference type="PANTHER" id="PTHR22683">
    <property type="entry name" value="SPORULATION PROTEIN RELATED"/>
    <property type="match status" value="1"/>
</dbReference>
<dbReference type="GO" id="GO:0005524">
    <property type="term" value="F:ATP binding"/>
    <property type="evidence" value="ECO:0007669"/>
    <property type="project" value="UniProtKB-UniRule"/>
</dbReference>
<name>A0A7X0FYS6_9ACTN</name>
<organism evidence="6 7">
    <name type="scientific">Actinomadura coerulea</name>
    <dbReference type="NCBI Taxonomy" id="46159"/>
    <lineage>
        <taxon>Bacteria</taxon>
        <taxon>Bacillati</taxon>
        <taxon>Actinomycetota</taxon>
        <taxon>Actinomycetes</taxon>
        <taxon>Streptosporangiales</taxon>
        <taxon>Thermomonosporaceae</taxon>
        <taxon>Actinomadura</taxon>
    </lineage>
</organism>